<protein>
    <submittedName>
        <fullName evidence="1">Uncharacterized protein</fullName>
    </submittedName>
</protein>
<keyword evidence="2" id="KW-1185">Reference proteome</keyword>
<gene>
    <name evidence="1" type="ORF">HAX54_039018</name>
</gene>
<name>A0ABS8VLB5_DATST</name>
<proteinExistence type="predicted"/>
<accession>A0ABS8VLB5</accession>
<reference evidence="1 2" key="1">
    <citation type="journal article" date="2021" name="BMC Genomics">
        <title>Datura genome reveals duplications of psychoactive alkaloid biosynthetic genes and high mutation rate following tissue culture.</title>
        <authorList>
            <person name="Rajewski A."/>
            <person name="Carter-House D."/>
            <person name="Stajich J."/>
            <person name="Litt A."/>
        </authorList>
    </citation>
    <scope>NUCLEOTIDE SEQUENCE [LARGE SCALE GENOMIC DNA]</scope>
    <source>
        <strain evidence="1">AR-01</strain>
    </source>
</reference>
<dbReference type="EMBL" id="JACEIK010005371">
    <property type="protein sequence ID" value="MCE0481336.1"/>
    <property type="molecule type" value="Genomic_DNA"/>
</dbReference>
<comment type="caution">
    <text evidence="1">The sequence shown here is derived from an EMBL/GenBank/DDBJ whole genome shotgun (WGS) entry which is preliminary data.</text>
</comment>
<organism evidence="1 2">
    <name type="scientific">Datura stramonium</name>
    <name type="common">Jimsonweed</name>
    <name type="synonym">Common thornapple</name>
    <dbReference type="NCBI Taxonomy" id="4076"/>
    <lineage>
        <taxon>Eukaryota</taxon>
        <taxon>Viridiplantae</taxon>
        <taxon>Streptophyta</taxon>
        <taxon>Embryophyta</taxon>
        <taxon>Tracheophyta</taxon>
        <taxon>Spermatophyta</taxon>
        <taxon>Magnoliopsida</taxon>
        <taxon>eudicotyledons</taxon>
        <taxon>Gunneridae</taxon>
        <taxon>Pentapetalae</taxon>
        <taxon>asterids</taxon>
        <taxon>lamiids</taxon>
        <taxon>Solanales</taxon>
        <taxon>Solanaceae</taxon>
        <taxon>Solanoideae</taxon>
        <taxon>Datureae</taxon>
        <taxon>Datura</taxon>
    </lineage>
</organism>
<sequence length="100" mass="11226">MVLWSHQTALPQTSRIAEVSGQDCPFYASRKVHFLCHIITQGGLVPLLTRIEGPSSGGLVIELELNEDESYGCIRGVTIAGEEHYLEAVWRRMLVHSSFW</sequence>
<dbReference type="Proteomes" id="UP000823775">
    <property type="component" value="Unassembled WGS sequence"/>
</dbReference>
<evidence type="ECO:0000313" key="2">
    <source>
        <dbReference type="Proteomes" id="UP000823775"/>
    </source>
</evidence>
<evidence type="ECO:0000313" key="1">
    <source>
        <dbReference type="EMBL" id="MCE0481336.1"/>
    </source>
</evidence>